<dbReference type="EMBL" id="QLMG01000100">
    <property type="protein sequence ID" value="RAK07438.1"/>
    <property type="molecule type" value="Genomic_DNA"/>
</dbReference>
<organism evidence="1 2">
    <name type="scientific">Salipiger aestuarii</name>
    <dbReference type="NCBI Taxonomy" id="568098"/>
    <lineage>
        <taxon>Bacteria</taxon>
        <taxon>Pseudomonadati</taxon>
        <taxon>Pseudomonadota</taxon>
        <taxon>Alphaproteobacteria</taxon>
        <taxon>Rhodobacterales</taxon>
        <taxon>Roseobacteraceae</taxon>
        <taxon>Salipiger</taxon>
    </lineage>
</organism>
<accession>A0A327XEQ5</accession>
<dbReference type="Proteomes" id="UP000249165">
    <property type="component" value="Unassembled WGS sequence"/>
</dbReference>
<dbReference type="OrthoDB" id="461507at2"/>
<dbReference type="RefSeq" id="WP_009502608.1">
    <property type="nucleotide sequence ID" value="NZ_LIGK01000065.1"/>
</dbReference>
<sequence>MKTGAAVGLAVVAVAAIAFGAYMIDFDVTDEGALPDVDVSVDGGEMPEVDAEVGSITTGTSTETVEVPDVDIEVDTEEAEVKVPTIDVNPPSD</sequence>
<comment type="caution">
    <text evidence="1">The sequence shown here is derived from an EMBL/GenBank/DDBJ whole genome shotgun (WGS) entry which is preliminary data.</text>
</comment>
<name>A0A327XEQ5_9RHOB</name>
<protein>
    <submittedName>
        <fullName evidence="1">Uncharacterized protein</fullName>
    </submittedName>
</protein>
<gene>
    <name evidence="1" type="ORF">ATI53_11001</name>
</gene>
<evidence type="ECO:0000313" key="1">
    <source>
        <dbReference type="EMBL" id="RAK07438.1"/>
    </source>
</evidence>
<dbReference type="AlphaFoldDB" id="A0A327XEQ5"/>
<keyword evidence="2" id="KW-1185">Reference proteome</keyword>
<evidence type="ECO:0000313" key="2">
    <source>
        <dbReference type="Proteomes" id="UP000249165"/>
    </source>
</evidence>
<proteinExistence type="predicted"/>
<reference evidence="1 2" key="1">
    <citation type="submission" date="2018-06" db="EMBL/GenBank/DDBJ databases">
        <title>Genomic Encyclopedia of Archaeal and Bacterial Type Strains, Phase II (KMG-II): from individual species to whole genera.</title>
        <authorList>
            <person name="Goeker M."/>
        </authorList>
    </citation>
    <scope>NUCLEOTIDE SEQUENCE [LARGE SCALE GENOMIC DNA]</scope>
    <source>
        <strain evidence="1 2">DSM 22011</strain>
    </source>
</reference>